<organism evidence="1 2">
    <name type="scientific">Dentiscutata heterogama</name>
    <dbReference type="NCBI Taxonomy" id="1316150"/>
    <lineage>
        <taxon>Eukaryota</taxon>
        <taxon>Fungi</taxon>
        <taxon>Fungi incertae sedis</taxon>
        <taxon>Mucoromycota</taxon>
        <taxon>Glomeromycotina</taxon>
        <taxon>Glomeromycetes</taxon>
        <taxon>Diversisporales</taxon>
        <taxon>Gigasporaceae</taxon>
        <taxon>Dentiscutata</taxon>
    </lineage>
</organism>
<gene>
    <name evidence="1" type="ORF">DHETER_LOCUS4657</name>
</gene>
<proteinExistence type="predicted"/>
<reference evidence="1" key="1">
    <citation type="submission" date="2021-06" db="EMBL/GenBank/DDBJ databases">
        <authorList>
            <person name="Kallberg Y."/>
            <person name="Tangrot J."/>
            <person name="Rosling A."/>
        </authorList>
    </citation>
    <scope>NUCLEOTIDE SEQUENCE</scope>
    <source>
        <strain evidence="1">IL203A</strain>
    </source>
</reference>
<accession>A0ACA9LL92</accession>
<dbReference type="EMBL" id="CAJVPU010004756">
    <property type="protein sequence ID" value="CAG8537637.1"/>
    <property type="molecule type" value="Genomic_DNA"/>
</dbReference>
<keyword evidence="2" id="KW-1185">Reference proteome</keyword>
<evidence type="ECO:0000313" key="1">
    <source>
        <dbReference type="EMBL" id="CAG8537637.1"/>
    </source>
</evidence>
<dbReference type="Proteomes" id="UP000789702">
    <property type="component" value="Unassembled WGS sequence"/>
</dbReference>
<feature type="non-terminal residue" evidence="1">
    <location>
        <position position="1"/>
    </location>
</feature>
<comment type="caution">
    <text evidence="1">The sequence shown here is derived from an EMBL/GenBank/DDBJ whole genome shotgun (WGS) entry which is preliminary data.</text>
</comment>
<sequence length="179" mass="21434">SPSQVTKKKRASPKTEFDKIEAKVDIIHRYENYMKNKKNPWVISVTDENINVVEKLYKKLTIQRLEVMAFNNLFLSIIFDLDIIDKFITKCFTHDELLKLSEVEDFNFLPSNKIKAYRKLNFQATIQLEAEKSEFIYGEVSEPPYKTISTKIETDRRKLIRYMKRNKREQEEKFIKILE</sequence>
<protein>
    <submittedName>
        <fullName evidence="1">1115_t:CDS:1</fullName>
    </submittedName>
</protein>
<evidence type="ECO:0000313" key="2">
    <source>
        <dbReference type="Proteomes" id="UP000789702"/>
    </source>
</evidence>
<name>A0ACA9LL92_9GLOM</name>